<gene>
    <name evidence="1" type="ORF">MSG28_007822</name>
</gene>
<proteinExistence type="predicted"/>
<reference evidence="1 2" key="1">
    <citation type="journal article" date="2022" name="Genome Biol. Evol.">
        <title>The Spruce Budworm Genome: Reconstructing the Evolutionary History of Antifreeze Proteins.</title>
        <authorList>
            <person name="Beliveau C."/>
            <person name="Gagne P."/>
            <person name="Picq S."/>
            <person name="Vernygora O."/>
            <person name="Keeling C.I."/>
            <person name="Pinkney K."/>
            <person name="Doucet D."/>
            <person name="Wen F."/>
            <person name="Johnston J.S."/>
            <person name="Maaroufi H."/>
            <person name="Boyle B."/>
            <person name="Laroche J."/>
            <person name="Dewar K."/>
            <person name="Juretic N."/>
            <person name="Blackburn G."/>
            <person name="Nisole A."/>
            <person name="Brunet B."/>
            <person name="Brandao M."/>
            <person name="Lumley L."/>
            <person name="Duan J."/>
            <person name="Quan G."/>
            <person name="Lucarotti C.J."/>
            <person name="Roe A.D."/>
            <person name="Sperling F.A.H."/>
            <person name="Levesque R.C."/>
            <person name="Cusson M."/>
        </authorList>
    </citation>
    <scope>NUCLEOTIDE SEQUENCE [LARGE SCALE GENOMIC DNA]</scope>
    <source>
        <strain evidence="1">Glfc:IPQL:Cfum</strain>
    </source>
</reference>
<keyword evidence="2" id="KW-1185">Reference proteome</keyword>
<comment type="caution">
    <text evidence="1">The sequence shown here is derived from an EMBL/GenBank/DDBJ whole genome shotgun (WGS) entry which is preliminary data.</text>
</comment>
<dbReference type="Proteomes" id="UP001064048">
    <property type="component" value="Chromosome 12"/>
</dbReference>
<dbReference type="EMBL" id="CM046112">
    <property type="protein sequence ID" value="KAI8429332.1"/>
    <property type="molecule type" value="Genomic_DNA"/>
</dbReference>
<sequence>MSVRRDKFALVRGGGDGGGGARVAQHAHARLEPRRVAQGVMQPPVVPPRRPQPPRAARPPPVPAQAHREQRPLVLVPRAVREQRLHAPQRRRRRLRLPLPLPLLPLPLCRRSAHPPLVRHQRRCNIEIVRPPAALRSVVPESSVAARGTGPAFGSETRARAPWRWRGSLTQAERPHRRHVRVAGHAPRREPQLERARVDIRPGPARQHSALDAACTGVRWIDAAPSSRLRSATRDGRMPVRVDR</sequence>
<name>A0ACC0JZA1_CHOFU</name>
<protein>
    <submittedName>
        <fullName evidence="1">Uncharacterized protein</fullName>
    </submittedName>
</protein>
<organism evidence="1 2">
    <name type="scientific">Choristoneura fumiferana</name>
    <name type="common">Spruce budworm moth</name>
    <name type="synonym">Archips fumiferana</name>
    <dbReference type="NCBI Taxonomy" id="7141"/>
    <lineage>
        <taxon>Eukaryota</taxon>
        <taxon>Metazoa</taxon>
        <taxon>Ecdysozoa</taxon>
        <taxon>Arthropoda</taxon>
        <taxon>Hexapoda</taxon>
        <taxon>Insecta</taxon>
        <taxon>Pterygota</taxon>
        <taxon>Neoptera</taxon>
        <taxon>Endopterygota</taxon>
        <taxon>Lepidoptera</taxon>
        <taxon>Glossata</taxon>
        <taxon>Ditrysia</taxon>
        <taxon>Tortricoidea</taxon>
        <taxon>Tortricidae</taxon>
        <taxon>Tortricinae</taxon>
        <taxon>Choristoneura</taxon>
    </lineage>
</organism>
<accession>A0ACC0JZA1</accession>
<evidence type="ECO:0000313" key="2">
    <source>
        <dbReference type="Proteomes" id="UP001064048"/>
    </source>
</evidence>
<evidence type="ECO:0000313" key="1">
    <source>
        <dbReference type="EMBL" id="KAI8429332.1"/>
    </source>
</evidence>